<reference evidence="1 2" key="1">
    <citation type="submission" date="2022-10" db="EMBL/GenBank/DDBJ databases">
        <title>Aestuariibacter sp. AA17 isolated from Montipora capitata coral fragment.</title>
        <authorList>
            <person name="Emsley S.A."/>
            <person name="Pfannmuller K.M."/>
            <person name="Loughran R.M."/>
            <person name="Shlafstein M."/>
            <person name="Papke E."/>
            <person name="Saw J.H."/>
            <person name="Ushijima B."/>
            <person name="Videau P."/>
        </authorList>
    </citation>
    <scope>NUCLEOTIDE SEQUENCE [LARGE SCALE GENOMIC DNA]</scope>
    <source>
        <strain evidence="1 2">AA17</strain>
    </source>
</reference>
<dbReference type="PANTHER" id="PTHR35175:SF2">
    <property type="entry name" value="DUF1289 DOMAIN-CONTAINING PROTEIN"/>
    <property type="match status" value="1"/>
</dbReference>
<keyword evidence="2" id="KW-1185">Reference proteome</keyword>
<sequence length="61" mass="6776">MTISIQSPCIGNCCLDEDDICIGCRRSLEEITRWGSASEEERISILSAVESRKTSDQVPNE</sequence>
<dbReference type="Pfam" id="PF06945">
    <property type="entry name" value="DUF1289"/>
    <property type="match status" value="1"/>
</dbReference>
<evidence type="ECO:0000313" key="2">
    <source>
        <dbReference type="Proteomes" id="UP001652504"/>
    </source>
</evidence>
<dbReference type="EMBL" id="JAOWKX010000002">
    <property type="protein sequence ID" value="MCV2883840.1"/>
    <property type="molecule type" value="Genomic_DNA"/>
</dbReference>
<organism evidence="1 2">
    <name type="scientific">Fluctibacter corallii</name>
    <dbReference type="NCBI Taxonomy" id="2984329"/>
    <lineage>
        <taxon>Bacteria</taxon>
        <taxon>Pseudomonadati</taxon>
        <taxon>Pseudomonadota</taxon>
        <taxon>Gammaproteobacteria</taxon>
        <taxon>Alteromonadales</taxon>
        <taxon>Alteromonadaceae</taxon>
        <taxon>Fluctibacter</taxon>
    </lineage>
</organism>
<dbReference type="RefSeq" id="WP_263711054.1">
    <property type="nucleotide sequence ID" value="NZ_JAOWKX010000002.1"/>
</dbReference>
<evidence type="ECO:0000313" key="1">
    <source>
        <dbReference type="EMBL" id="MCV2883840.1"/>
    </source>
</evidence>
<dbReference type="InterPro" id="IPR010710">
    <property type="entry name" value="DUF1289"/>
</dbReference>
<proteinExistence type="predicted"/>
<gene>
    <name evidence="1" type="ORF">OE749_03935</name>
</gene>
<name>A0ABT3A584_9ALTE</name>
<accession>A0ABT3A584</accession>
<dbReference type="Proteomes" id="UP001652504">
    <property type="component" value="Unassembled WGS sequence"/>
</dbReference>
<protein>
    <submittedName>
        <fullName evidence="1">DUF1289 domain-containing protein</fullName>
    </submittedName>
</protein>
<dbReference type="PANTHER" id="PTHR35175">
    <property type="entry name" value="DUF1289 DOMAIN-CONTAINING PROTEIN"/>
    <property type="match status" value="1"/>
</dbReference>
<comment type="caution">
    <text evidence="1">The sequence shown here is derived from an EMBL/GenBank/DDBJ whole genome shotgun (WGS) entry which is preliminary data.</text>
</comment>